<dbReference type="EMBL" id="CP001968">
    <property type="protein sequence ID" value="ADD68208.1"/>
    <property type="molecule type" value="Genomic_DNA"/>
</dbReference>
<evidence type="ECO:0000313" key="15">
    <source>
        <dbReference type="Proteomes" id="UP000002012"/>
    </source>
</evidence>
<comment type="similarity">
    <text evidence="2">Belongs to the HPPK family.</text>
</comment>
<dbReference type="GO" id="GO:0046654">
    <property type="term" value="P:tetrahydrofolate biosynthetic process"/>
    <property type="evidence" value="ECO:0007669"/>
    <property type="project" value="UniProtKB-UniPathway"/>
</dbReference>
<keyword evidence="6" id="KW-0547">Nucleotide-binding</keyword>
<comment type="pathway">
    <text evidence="1">Cofactor biosynthesis; tetrahydrofolate biosynthesis; 2-amino-4-hydroxy-6-hydroxymethyl-7,8-dihydropteridine diphosphate from 7,8-dihydroneopterin triphosphate: step 4/4.</text>
</comment>
<dbReference type="Pfam" id="PF01288">
    <property type="entry name" value="HPPK"/>
    <property type="match status" value="1"/>
</dbReference>
<dbReference type="GO" id="GO:0016301">
    <property type="term" value="F:kinase activity"/>
    <property type="evidence" value="ECO:0007669"/>
    <property type="project" value="UniProtKB-KW"/>
</dbReference>
<dbReference type="KEGG" id="dap:Dacet_1438"/>
<dbReference type="SUPFAM" id="SSF55083">
    <property type="entry name" value="6-hydroxymethyl-7,8-dihydropterin pyrophosphokinase, HPPK"/>
    <property type="match status" value="1"/>
</dbReference>
<evidence type="ECO:0000313" key="14">
    <source>
        <dbReference type="EMBL" id="ADD68208.1"/>
    </source>
</evidence>
<evidence type="ECO:0000256" key="10">
    <source>
        <dbReference type="ARBA" id="ARBA00029409"/>
    </source>
</evidence>
<keyword evidence="9" id="KW-0289">Folate biosynthesis</keyword>
<dbReference type="GO" id="GO:0005524">
    <property type="term" value="F:ATP binding"/>
    <property type="evidence" value="ECO:0007669"/>
    <property type="project" value="UniProtKB-KW"/>
</dbReference>
<dbReference type="UniPathway" id="UPA00077">
    <property type="reaction ID" value="UER00155"/>
</dbReference>
<evidence type="ECO:0000256" key="7">
    <source>
        <dbReference type="ARBA" id="ARBA00022777"/>
    </source>
</evidence>
<reference evidence="14 15" key="1">
    <citation type="journal article" date="2010" name="Stand. Genomic Sci.">
        <title>Complete genome sequence of Denitrovibrio acetiphilus type strain (N2460).</title>
        <authorList>
            <person name="Kiss H."/>
            <person name="Lang E."/>
            <person name="Lapidus A."/>
            <person name="Copeland A."/>
            <person name="Nolan M."/>
            <person name="Glavina Del Rio T."/>
            <person name="Chen F."/>
            <person name="Lucas S."/>
            <person name="Tice H."/>
            <person name="Cheng J.F."/>
            <person name="Han C."/>
            <person name="Goodwin L."/>
            <person name="Pitluck S."/>
            <person name="Liolios K."/>
            <person name="Pati A."/>
            <person name="Ivanova N."/>
            <person name="Mavromatis K."/>
            <person name="Chen A."/>
            <person name="Palaniappan K."/>
            <person name="Land M."/>
            <person name="Hauser L."/>
            <person name="Chang Y.J."/>
            <person name="Jeffries C.D."/>
            <person name="Detter J.C."/>
            <person name="Brettin T."/>
            <person name="Spring S."/>
            <person name="Rohde M."/>
            <person name="Goker M."/>
            <person name="Woyke T."/>
            <person name="Bristow J."/>
            <person name="Eisen J.A."/>
            <person name="Markowitz V."/>
            <person name="Hugenholtz P."/>
            <person name="Kyrpides N.C."/>
            <person name="Klenk H.P."/>
        </authorList>
    </citation>
    <scope>NUCLEOTIDE SEQUENCE [LARGE SCALE GENOMIC DNA]</scope>
    <source>
        <strain evidence="15">DSM 12809 / NBRC 114555 / N2460</strain>
    </source>
</reference>
<sequence length="167" mass="19343">MSRKNCAILGLGSNLGRKSENLCHGIKLISDFCDIVSVSPVYKTQSLLKDDQDSYFNLCVAIRTNMEPEQLLHTLKEIERKLGRTNNGRWYTRVLDIDIIDFNRTVYKYPKLHIPHQQMHKRSFVLYPLMDICPEYVNPESCLSINSMVNIIKDDLGIKRLGAVVWR</sequence>
<keyword evidence="7 14" id="KW-0418">Kinase</keyword>
<dbReference type="OrthoDB" id="9808041at2"/>
<keyword evidence="8" id="KW-0067">ATP-binding</keyword>
<dbReference type="InterPro" id="IPR035907">
    <property type="entry name" value="Hppk_sf"/>
</dbReference>
<evidence type="ECO:0000256" key="2">
    <source>
        <dbReference type="ARBA" id="ARBA00005810"/>
    </source>
</evidence>
<name>D4H859_DENA2</name>
<dbReference type="Gene3D" id="3.30.70.560">
    <property type="entry name" value="7,8-Dihydro-6-hydroxymethylpterin-pyrophosphokinase HPPK"/>
    <property type="match status" value="1"/>
</dbReference>
<dbReference type="Proteomes" id="UP000002012">
    <property type="component" value="Chromosome"/>
</dbReference>
<organism evidence="14 15">
    <name type="scientific">Denitrovibrio acetiphilus (strain DSM 12809 / NBRC 114555 / N2460)</name>
    <dbReference type="NCBI Taxonomy" id="522772"/>
    <lineage>
        <taxon>Bacteria</taxon>
        <taxon>Pseudomonadati</taxon>
        <taxon>Deferribacterota</taxon>
        <taxon>Deferribacteres</taxon>
        <taxon>Deferribacterales</taxon>
        <taxon>Geovibrionaceae</taxon>
        <taxon>Denitrovibrio</taxon>
    </lineage>
</organism>
<dbReference type="GO" id="GO:0003848">
    <property type="term" value="F:2-amino-4-hydroxy-6-hydroxymethyldihydropteridine diphosphokinase activity"/>
    <property type="evidence" value="ECO:0007669"/>
    <property type="project" value="UniProtKB-EC"/>
</dbReference>
<proteinExistence type="inferred from homology"/>
<evidence type="ECO:0000256" key="1">
    <source>
        <dbReference type="ARBA" id="ARBA00005051"/>
    </source>
</evidence>
<evidence type="ECO:0000256" key="8">
    <source>
        <dbReference type="ARBA" id="ARBA00022840"/>
    </source>
</evidence>
<dbReference type="FunCoup" id="D4H859">
    <property type="interactions" value="431"/>
</dbReference>
<feature type="domain" description="7,8-dihydro-6-hydroxymethylpterin-pyrophosphokinase" evidence="13">
    <location>
        <begin position="9"/>
        <end position="134"/>
    </location>
</feature>
<evidence type="ECO:0000256" key="12">
    <source>
        <dbReference type="ARBA" id="ARBA00033413"/>
    </source>
</evidence>
<dbReference type="STRING" id="522772.Dacet_1438"/>
<dbReference type="NCBIfam" id="TIGR01498">
    <property type="entry name" value="folK"/>
    <property type="match status" value="1"/>
</dbReference>
<protein>
    <recommendedName>
        <fullName evidence="4">2-amino-4-hydroxy-6-hydroxymethyldihydropteridine pyrophosphokinase</fullName>
        <ecNumber evidence="3">2.7.6.3</ecNumber>
    </recommendedName>
    <alternativeName>
        <fullName evidence="11">6-hydroxymethyl-7,8-dihydropterin pyrophosphokinase</fullName>
    </alternativeName>
    <alternativeName>
        <fullName evidence="12">7,8-dihydro-6-hydroxymethylpterin-pyrophosphokinase</fullName>
    </alternativeName>
</protein>
<dbReference type="CDD" id="cd00483">
    <property type="entry name" value="HPPK"/>
    <property type="match status" value="1"/>
</dbReference>
<keyword evidence="15" id="KW-1185">Reference proteome</keyword>
<keyword evidence="5" id="KW-0808">Transferase</keyword>
<dbReference type="PANTHER" id="PTHR43071:SF1">
    <property type="entry name" value="2-AMINO-4-HYDROXY-6-HYDROXYMETHYLDIHYDROPTERIDINE PYROPHOSPHOKINASE"/>
    <property type="match status" value="1"/>
</dbReference>
<evidence type="ECO:0000256" key="11">
    <source>
        <dbReference type="ARBA" id="ARBA00029766"/>
    </source>
</evidence>
<dbReference type="HOGENOM" id="CLU_097916_1_2_0"/>
<evidence type="ECO:0000256" key="5">
    <source>
        <dbReference type="ARBA" id="ARBA00022679"/>
    </source>
</evidence>
<dbReference type="GO" id="GO:0046656">
    <property type="term" value="P:folic acid biosynthetic process"/>
    <property type="evidence" value="ECO:0007669"/>
    <property type="project" value="UniProtKB-KW"/>
</dbReference>
<dbReference type="InParanoid" id="D4H859"/>
<dbReference type="eggNOG" id="COG0801">
    <property type="taxonomic scope" value="Bacteria"/>
</dbReference>
<accession>D4H859</accession>
<dbReference type="RefSeq" id="WP_013010729.1">
    <property type="nucleotide sequence ID" value="NC_013943.1"/>
</dbReference>
<dbReference type="PANTHER" id="PTHR43071">
    <property type="entry name" value="2-AMINO-4-HYDROXY-6-HYDROXYMETHYLDIHYDROPTERIDINE PYROPHOSPHOKINASE"/>
    <property type="match status" value="1"/>
</dbReference>
<evidence type="ECO:0000256" key="4">
    <source>
        <dbReference type="ARBA" id="ARBA00016218"/>
    </source>
</evidence>
<dbReference type="InterPro" id="IPR000550">
    <property type="entry name" value="Hppk"/>
</dbReference>
<comment type="function">
    <text evidence="10">Catalyzes the transfer of pyrophosphate from adenosine triphosphate (ATP) to 6-hydroxymethyl-7,8-dihydropterin, an enzymatic step in folate biosynthesis pathway.</text>
</comment>
<evidence type="ECO:0000256" key="9">
    <source>
        <dbReference type="ARBA" id="ARBA00022909"/>
    </source>
</evidence>
<gene>
    <name evidence="14" type="ordered locus">Dacet_1438</name>
</gene>
<dbReference type="AlphaFoldDB" id="D4H859"/>
<dbReference type="PaxDb" id="522772-Dacet_1438"/>
<dbReference type="EC" id="2.7.6.3" evidence="3"/>
<evidence type="ECO:0000256" key="6">
    <source>
        <dbReference type="ARBA" id="ARBA00022741"/>
    </source>
</evidence>
<evidence type="ECO:0000259" key="13">
    <source>
        <dbReference type="Pfam" id="PF01288"/>
    </source>
</evidence>
<evidence type="ECO:0000256" key="3">
    <source>
        <dbReference type="ARBA" id="ARBA00013253"/>
    </source>
</evidence>